<evidence type="ECO:0000313" key="2">
    <source>
        <dbReference type="EMBL" id="AWA30167.1"/>
    </source>
</evidence>
<gene>
    <name evidence="2" type="ORF">HYN48_08770</name>
</gene>
<dbReference type="OrthoDB" id="1233892at2"/>
<dbReference type="InterPro" id="IPR013783">
    <property type="entry name" value="Ig-like_fold"/>
</dbReference>
<reference evidence="2 3" key="1">
    <citation type="submission" date="2018-04" db="EMBL/GenBank/DDBJ databases">
        <title>Genome sequencing of Flavobacterium sp. HYN0048.</title>
        <authorList>
            <person name="Yi H."/>
            <person name="Baek C."/>
        </authorList>
    </citation>
    <scope>NUCLEOTIDE SEQUENCE [LARGE SCALE GENOMIC DNA]</scope>
    <source>
        <strain evidence="2 3">HYN0048</strain>
    </source>
</reference>
<feature type="signal peptide" evidence="1">
    <location>
        <begin position="1"/>
        <end position="28"/>
    </location>
</feature>
<accession>A0A2S0RDZ8</accession>
<dbReference type="RefSeq" id="WP_108370750.1">
    <property type="nucleotide sequence ID" value="NZ_CP028811.1"/>
</dbReference>
<dbReference type="Proteomes" id="UP000244193">
    <property type="component" value="Chromosome"/>
</dbReference>
<dbReference type="EMBL" id="CP028811">
    <property type="protein sequence ID" value="AWA30167.1"/>
    <property type="molecule type" value="Genomic_DNA"/>
</dbReference>
<protein>
    <recommendedName>
        <fullName evidence="4">Fibronectin type-III domain-containing protein</fullName>
    </recommendedName>
</protein>
<keyword evidence="1" id="KW-0732">Signal</keyword>
<evidence type="ECO:0000256" key="1">
    <source>
        <dbReference type="SAM" id="SignalP"/>
    </source>
</evidence>
<dbReference type="AlphaFoldDB" id="A0A2S0RDZ8"/>
<dbReference type="KEGG" id="fmg:HYN48_08770"/>
<evidence type="ECO:0008006" key="4">
    <source>
        <dbReference type="Google" id="ProtNLM"/>
    </source>
</evidence>
<dbReference type="PROSITE" id="PS51257">
    <property type="entry name" value="PROKAR_LIPOPROTEIN"/>
    <property type="match status" value="1"/>
</dbReference>
<dbReference type="Gene3D" id="2.60.40.10">
    <property type="entry name" value="Immunoglobulins"/>
    <property type="match status" value="2"/>
</dbReference>
<keyword evidence="3" id="KW-1185">Reference proteome</keyword>
<sequence length="316" mass="33850">MKSILQNKFQSSLSLGVIFLLLIFSACSGDSDASSGIKIEGFSASQMGSNIRFSYVTSEGASNVTLYRVENGSYAPVTTRTENPFTMSIAELGLQAGDVVTFAIKAASNTGSTSEYSSPVTLTINSFCDGPSGLAVNGGFISWDEPAGASNAYYQVQYGAQGFTVGNGTTVTTNSTSTSEVSFTANQIYDVYVRGYCNGSQQFSSWVGPVSYFATANQNVCTLPSNVGYSVEYNFFGEAVGANLTWTDTGNNGRYEFNLVGHNQSPTSNAVESNDFPTITYISLFQNTDYDFYVRTQCLDGSYTNWVGPLVVNIGF</sequence>
<evidence type="ECO:0000313" key="3">
    <source>
        <dbReference type="Proteomes" id="UP000244193"/>
    </source>
</evidence>
<feature type="chain" id="PRO_5015640639" description="Fibronectin type-III domain-containing protein" evidence="1">
    <location>
        <begin position="29"/>
        <end position="316"/>
    </location>
</feature>
<name>A0A2S0RDZ8_9FLAO</name>
<proteinExistence type="predicted"/>
<organism evidence="2 3">
    <name type="scientific">Flavobacterium magnum</name>
    <dbReference type="NCBI Taxonomy" id="2162713"/>
    <lineage>
        <taxon>Bacteria</taxon>
        <taxon>Pseudomonadati</taxon>
        <taxon>Bacteroidota</taxon>
        <taxon>Flavobacteriia</taxon>
        <taxon>Flavobacteriales</taxon>
        <taxon>Flavobacteriaceae</taxon>
        <taxon>Flavobacterium</taxon>
    </lineage>
</organism>